<feature type="transmembrane region" description="Helical" evidence="1">
    <location>
        <begin position="12"/>
        <end position="31"/>
    </location>
</feature>
<evidence type="ECO:0000313" key="2">
    <source>
        <dbReference type="EMBL" id="AKP50947.1"/>
    </source>
</evidence>
<dbReference type="EMBL" id="CP012040">
    <property type="protein sequence ID" value="AKP50947.1"/>
    <property type="molecule type" value="Genomic_DNA"/>
</dbReference>
<dbReference type="RefSeq" id="WP_084011692.1">
    <property type="nucleotide sequence ID" value="NZ_CAXBGM010000029.1"/>
</dbReference>
<protein>
    <submittedName>
        <fullName evidence="2">Uncharacterized protein</fullName>
    </submittedName>
</protein>
<keyword evidence="1" id="KW-1133">Transmembrane helix</keyword>
<sequence>MNNFLKKYKITLVFYLTVILLFVSMVFARLVREPYPSLNMPAFTRSGINNDILPATYFEVIYMNNDEEVWKGNLQDIFDPENLVEFRNNMRFIFFNNAGAKMEESKKQKRRIISLIPGGVKMHEALEKWTTHDVIGGADKIAPELMFRKKPFESDKVTGFIINEYKEYYHLVDGFQNREIVRHKEFKFDDHTIN</sequence>
<keyword evidence="1" id="KW-0472">Membrane</keyword>
<dbReference type="OrthoDB" id="837824at2"/>
<dbReference type="AlphaFoldDB" id="A0A0H4PRP7"/>
<reference evidence="2 3" key="1">
    <citation type="submission" date="2015-07" db="EMBL/GenBank/DDBJ databases">
        <authorList>
            <person name="Kim K.M."/>
        </authorList>
    </citation>
    <scope>NUCLEOTIDE SEQUENCE [LARGE SCALE GENOMIC DNA]</scope>
    <source>
        <strain evidence="2 3">KCTC 12363</strain>
    </source>
</reference>
<name>A0A0H4PRP7_9BACT</name>
<dbReference type="Proteomes" id="UP000036520">
    <property type="component" value="Chromosome"/>
</dbReference>
<evidence type="ECO:0000313" key="3">
    <source>
        <dbReference type="Proteomes" id="UP000036520"/>
    </source>
</evidence>
<dbReference type="KEGG" id="camu:CA2015_1510"/>
<organism evidence="2 3">
    <name type="scientific">Cyclobacterium amurskyense</name>
    <dbReference type="NCBI Taxonomy" id="320787"/>
    <lineage>
        <taxon>Bacteria</taxon>
        <taxon>Pseudomonadati</taxon>
        <taxon>Bacteroidota</taxon>
        <taxon>Cytophagia</taxon>
        <taxon>Cytophagales</taxon>
        <taxon>Cyclobacteriaceae</taxon>
        <taxon>Cyclobacterium</taxon>
    </lineage>
</organism>
<gene>
    <name evidence="2" type="ORF">CA2015_1510</name>
</gene>
<keyword evidence="3" id="KW-1185">Reference proteome</keyword>
<evidence type="ECO:0000256" key="1">
    <source>
        <dbReference type="SAM" id="Phobius"/>
    </source>
</evidence>
<accession>A0A0H4PRP7</accession>
<proteinExistence type="predicted"/>
<keyword evidence="1" id="KW-0812">Transmembrane</keyword>
<dbReference type="STRING" id="320787.CA2015_1510"/>